<name>A0A183SP44_SCHSO</name>
<keyword evidence="3" id="KW-1185">Reference proteome</keyword>
<protein>
    <submittedName>
        <fullName evidence="2 4">Uncharacterized protein</fullName>
    </submittedName>
</protein>
<evidence type="ECO:0000313" key="4">
    <source>
        <dbReference type="WBParaSite" id="SSLN_0000618501-mRNA-1"/>
    </source>
</evidence>
<reference evidence="2 3" key="2">
    <citation type="submission" date="2018-11" db="EMBL/GenBank/DDBJ databases">
        <authorList>
            <consortium name="Pathogen Informatics"/>
        </authorList>
    </citation>
    <scope>NUCLEOTIDE SEQUENCE [LARGE SCALE GENOMIC DNA]</scope>
    <source>
        <strain evidence="2 3">NST_G2</strain>
    </source>
</reference>
<reference evidence="4" key="1">
    <citation type="submission" date="2016-06" db="UniProtKB">
        <authorList>
            <consortium name="WormBaseParasite"/>
        </authorList>
    </citation>
    <scope>IDENTIFICATION</scope>
</reference>
<evidence type="ECO:0000313" key="2">
    <source>
        <dbReference type="EMBL" id="VDL92377.1"/>
    </source>
</evidence>
<evidence type="ECO:0000256" key="1">
    <source>
        <dbReference type="SAM" id="MobiDB-lite"/>
    </source>
</evidence>
<dbReference type="AlphaFoldDB" id="A0A183SP44"/>
<accession>A0A183SP44</accession>
<sequence>MRPTGSPLLSSKKRLASTAGQHYQGPTPFNVPTLSTHIPRANRPGVRYFRTKCNNNPTTSTSATPVSGPTTKTTTTPTTDNNFIDAPPPTITGKILPPPPPAPITT</sequence>
<feature type="compositionally biased region" description="Low complexity" evidence="1">
    <location>
        <begin position="54"/>
        <end position="79"/>
    </location>
</feature>
<organism evidence="4">
    <name type="scientific">Schistocephalus solidus</name>
    <name type="common">Tapeworm</name>
    <dbReference type="NCBI Taxonomy" id="70667"/>
    <lineage>
        <taxon>Eukaryota</taxon>
        <taxon>Metazoa</taxon>
        <taxon>Spiralia</taxon>
        <taxon>Lophotrochozoa</taxon>
        <taxon>Platyhelminthes</taxon>
        <taxon>Cestoda</taxon>
        <taxon>Eucestoda</taxon>
        <taxon>Diphyllobothriidea</taxon>
        <taxon>Diphyllobothriidae</taxon>
        <taxon>Schistocephalus</taxon>
    </lineage>
</organism>
<dbReference type="EMBL" id="UYSU01033492">
    <property type="protein sequence ID" value="VDL92377.1"/>
    <property type="molecule type" value="Genomic_DNA"/>
</dbReference>
<feature type="compositionally biased region" description="Pro residues" evidence="1">
    <location>
        <begin position="86"/>
        <end position="106"/>
    </location>
</feature>
<dbReference type="WBParaSite" id="SSLN_0000618501-mRNA-1">
    <property type="protein sequence ID" value="SSLN_0000618501-mRNA-1"/>
    <property type="gene ID" value="SSLN_0000618501"/>
</dbReference>
<proteinExistence type="predicted"/>
<dbReference type="Proteomes" id="UP000275846">
    <property type="component" value="Unassembled WGS sequence"/>
</dbReference>
<feature type="region of interest" description="Disordered" evidence="1">
    <location>
        <begin position="1"/>
        <end position="41"/>
    </location>
</feature>
<feature type="region of interest" description="Disordered" evidence="1">
    <location>
        <begin position="53"/>
        <end position="106"/>
    </location>
</feature>
<evidence type="ECO:0000313" key="3">
    <source>
        <dbReference type="Proteomes" id="UP000275846"/>
    </source>
</evidence>
<gene>
    <name evidence="2" type="ORF">SSLN_LOCUS5992</name>
</gene>